<evidence type="ECO:0000256" key="4">
    <source>
        <dbReference type="ARBA" id="ARBA00022801"/>
    </source>
</evidence>
<dbReference type="CDD" id="cd07999">
    <property type="entry name" value="GH7_CBH_EG"/>
    <property type="match status" value="1"/>
</dbReference>
<dbReference type="InterPro" id="IPR013320">
    <property type="entry name" value="ConA-like_dom_sf"/>
</dbReference>
<dbReference type="PRINTS" id="PR00734">
    <property type="entry name" value="GLHYDRLASE7"/>
</dbReference>
<evidence type="ECO:0000256" key="1">
    <source>
        <dbReference type="ARBA" id="ARBA00001641"/>
    </source>
</evidence>
<protein>
    <recommendedName>
        <fullName evidence="9">Glucanase</fullName>
        <ecNumber evidence="9">3.2.1.-</ecNumber>
    </recommendedName>
</protein>
<keyword evidence="7 9" id="KW-0326">Glycosidase</keyword>
<dbReference type="GO" id="GO:0016162">
    <property type="term" value="F:cellulose 1,4-beta-cellobiosidase activity"/>
    <property type="evidence" value="ECO:0007669"/>
    <property type="project" value="UniProtKB-EC"/>
</dbReference>
<keyword evidence="8 9" id="KW-0624">Polysaccharide degradation</keyword>
<evidence type="ECO:0000256" key="8">
    <source>
        <dbReference type="ARBA" id="ARBA00023326"/>
    </source>
</evidence>
<evidence type="ECO:0000256" key="7">
    <source>
        <dbReference type="ARBA" id="ARBA00023295"/>
    </source>
</evidence>
<evidence type="ECO:0000256" key="3">
    <source>
        <dbReference type="ARBA" id="ARBA00022729"/>
    </source>
</evidence>
<evidence type="ECO:0000256" key="2">
    <source>
        <dbReference type="ARBA" id="ARBA00006044"/>
    </source>
</evidence>
<evidence type="ECO:0000256" key="6">
    <source>
        <dbReference type="ARBA" id="ARBA00023277"/>
    </source>
</evidence>
<comment type="catalytic activity">
    <reaction evidence="1">
        <text>Hydrolysis of (1-&gt;4)-beta-D-glucosidic linkages in cellulose and cellotetraose, releasing cellobiose from the non-reducing ends of the chains.</text>
        <dbReference type="EC" id="3.2.1.91"/>
    </reaction>
</comment>
<reference evidence="12 13" key="1">
    <citation type="journal article" date="2019" name="Nat. Ecol. Evol.">
        <title>Megaphylogeny resolves global patterns of mushroom evolution.</title>
        <authorList>
            <person name="Varga T."/>
            <person name="Krizsan K."/>
            <person name="Foldi C."/>
            <person name="Dima B."/>
            <person name="Sanchez-Garcia M."/>
            <person name="Sanchez-Ramirez S."/>
            <person name="Szollosi G.J."/>
            <person name="Szarkandi J.G."/>
            <person name="Papp V."/>
            <person name="Albert L."/>
            <person name="Andreopoulos W."/>
            <person name="Angelini C."/>
            <person name="Antonin V."/>
            <person name="Barry K.W."/>
            <person name="Bougher N.L."/>
            <person name="Buchanan P."/>
            <person name="Buyck B."/>
            <person name="Bense V."/>
            <person name="Catcheside P."/>
            <person name="Chovatia M."/>
            <person name="Cooper J."/>
            <person name="Damon W."/>
            <person name="Desjardin D."/>
            <person name="Finy P."/>
            <person name="Geml J."/>
            <person name="Haridas S."/>
            <person name="Hughes K."/>
            <person name="Justo A."/>
            <person name="Karasinski D."/>
            <person name="Kautmanova I."/>
            <person name="Kiss B."/>
            <person name="Kocsube S."/>
            <person name="Kotiranta H."/>
            <person name="LaButti K.M."/>
            <person name="Lechner B.E."/>
            <person name="Liimatainen K."/>
            <person name="Lipzen A."/>
            <person name="Lukacs Z."/>
            <person name="Mihaltcheva S."/>
            <person name="Morgado L.N."/>
            <person name="Niskanen T."/>
            <person name="Noordeloos M.E."/>
            <person name="Ohm R.A."/>
            <person name="Ortiz-Santana B."/>
            <person name="Ovrebo C."/>
            <person name="Racz N."/>
            <person name="Riley R."/>
            <person name="Savchenko A."/>
            <person name="Shiryaev A."/>
            <person name="Soop K."/>
            <person name="Spirin V."/>
            <person name="Szebenyi C."/>
            <person name="Tomsovsky M."/>
            <person name="Tulloss R.E."/>
            <person name="Uehling J."/>
            <person name="Grigoriev I.V."/>
            <person name="Vagvolgyi C."/>
            <person name="Papp T."/>
            <person name="Martin F.M."/>
            <person name="Miettinen O."/>
            <person name="Hibbett D.S."/>
            <person name="Nagy L.G."/>
        </authorList>
    </citation>
    <scope>NUCLEOTIDE SEQUENCE [LARGE SCALE GENOMIC DNA]</scope>
    <source>
        <strain evidence="12 13">CBS 121175</strain>
    </source>
</reference>
<comment type="similarity">
    <text evidence="2 9">Belongs to the glycosyl hydrolase 7 (cellulase C) family.</text>
</comment>
<evidence type="ECO:0000256" key="5">
    <source>
        <dbReference type="ARBA" id="ARBA00023001"/>
    </source>
</evidence>
<dbReference type="InterPro" id="IPR001722">
    <property type="entry name" value="Glyco_hydro_7"/>
</dbReference>
<dbReference type="SUPFAM" id="SSF49899">
    <property type="entry name" value="Concanavalin A-like lectins/glucanases"/>
    <property type="match status" value="1"/>
</dbReference>
<dbReference type="Proteomes" id="UP000307440">
    <property type="component" value="Unassembled WGS sequence"/>
</dbReference>
<accession>A0A5C3L4T4</accession>
<dbReference type="PANTHER" id="PTHR33753">
    <property type="entry name" value="1,4-BETA-D-GLUCAN CELLOBIOHYDROLASE B"/>
    <property type="match status" value="1"/>
</dbReference>
<dbReference type="Pfam" id="PF00840">
    <property type="entry name" value="Glyco_hydro_7"/>
    <property type="match status" value="1"/>
</dbReference>
<proteinExistence type="inferred from homology"/>
<feature type="signal peptide" evidence="11">
    <location>
        <begin position="1"/>
        <end position="18"/>
    </location>
</feature>
<sequence length="460" mass="50431">MFRKAVLASLCFLAVTHTQQVGREVTETHPRLQFQRCTRSGGCQTASNGQITLDANWRWLHVTDGYTNCYTGNSWNTTVCANGQQCSQRCALEGANYRETYGISTNGNALTIKFLTKSQGTNIGGRVYLMDSDSRYEMFYLLNKEFTFDVDVSKVPCGINGALYFIQMDADGGLSKHSGNKAGAKYGTGYCDSQCPRDMKFINGEANVEGWGGSPTDPNAGTGRYGACCAEMDIWEANKISNAYTPHPCNTPNDGGYFRCTGKECNQPRYEGVCDPDGCDYNPFRQGNREFYGPGKTVDTNKKITVITQFITDDNTATGTLVDIRRLYVQDGRVIQNPPTNFPGVLDPFDSITEKYCTDQKRVFGDNNSFARDGGLAHMGRSLAKGHVLALSIWNDHSAHMLWLDSSYPVDADPNQPGIGRGTCPTTGGSPKDTEQNNADSQVVFSNIKVGDIGTTFTGR</sequence>
<dbReference type="EC" id="3.2.1.-" evidence="9"/>
<feature type="region of interest" description="Disordered" evidence="10">
    <location>
        <begin position="415"/>
        <end position="437"/>
    </location>
</feature>
<dbReference type="Gene3D" id="2.70.100.10">
    <property type="entry name" value="Glycoside hydrolase, family 7, domain"/>
    <property type="match status" value="1"/>
</dbReference>
<dbReference type="OrthoDB" id="412382at2759"/>
<dbReference type="AlphaFoldDB" id="A0A5C3L4T4"/>
<dbReference type="EMBL" id="ML210167">
    <property type="protein sequence ID" value="TFK27146.1"/>
    <property type="molecule type" value="Genomic_DNA"/>
</dbReference>
<evidence type="ECO:0000313" key="12">
    <source>
        <dbReference type="EMBL" id="TFK27146.1"/>
    </source>
</evidence>
<keyword evidence="5 9" id="KW-0136">Cellulose degradation</keyword>
<dbReference type="InterPro" id="IPR037019">
    <property type="entry name" value="Glyco_hydro_7_sf"/>
</dbReference>
<dbReference type="GO" id="GO:0030245">
    <property type="term" value="P:cellulose catabolic process"/>
    <property type="evidence" value="ECO:0007669"/>
    <property type="project" value="UniProtKB-KW"/>
</dbReference>
<evidence type="ECO:0000256" key="9">
    <source>
        <dbReference type="RuleBase" id="RU361164"/>
    </source>
</evidence>
<name>A0A5C3L4T4_COPMA</name>
<keyword evidence="13" id="KW-1185">Reference proteome</keyword>
<gene>
    <name evidence="12" type="ORF">FA15DRAFT_636131</name>
</gene>
<dbReference type="PANTHER" id="PTHR33753:SF2">
    <property type="entry name" value="GLYCOSIDE HYDROLASE FAMILY 7 PROTEIN"/>
    <property type="match status" value="1"/>
</dbReference>
<keyword evidence="3 11" id="KW-0732">Signal</keyword>
<organism evidence="12 13">
    <name type="scientific">Coprinopsis marcescibilis</name>
    <name type="common">Agaric fungus</name>
    <name type="synonym">Psathyrella marcescibilis</name>
    <dbReference type="NCBI Taxonomy" id="230819"/>
    <lineage>
        <taxon>Eukaryota</taxon>
        <taxon>Fungi</taxon>
        <taxon>Dikarya</taxon>
        <taxon>Basidiomycota</taxon>
        <taxon>Agaricomycotina</taxon>
        <taxon>Agaricomycetes</taxon>
        <taxon>Agaricomycetidae</taxon>
        <taxon>Agaricales</taxon>
        <taxon>Agaricineae</taxon>
        <taxon>Psathyrellaceae</taxon>
        <taxon>Coprinopsis</taxon>
    </lineage>
</organism>
<evidence type="ECO:0000256" key="11">
    <source>
        <dbReference type="SAM" id="SignalP"/>
    </source>
</evidence>
<keyword evidence="4 9" id="KW-0378">Hydrolase</keyword>
<dbReference type="STRING" id="230819.A0A5C3L4T4"/>
<dbReference type="FunFam" id="2.70.100.10:FF:000001">
    <property type="entry name" value="Glucanase"/>
    <property type="match status" value="1"/>
</dbReference>
<feature type="chain" id="PRO_5022984754" description="Glucanase" evidence="11">
    <location>
        <begin position="19"/>
        <end position="460"/>
    </location>
</feature>
<keyword evidence="6" id="KW-0119">Carbohydrate metabolism</keyword>
<evidence type="ECO:0000256" key="10">
    <source>
        <dbReference type="SAM" id="MobiDB-lite"/>
    </source>
</evidence>
<evidence type="ECO:0000313" key="13">
    <source>
        <dbReference type="Proteomes" id="UP000307440"/>
    </source>
</evidence>